<evidence type="ECO:0000313" key="1">
    <source>
        <dbReference type="EMBL" id="MEE1977908.1"/>
    </source>
</evidence>
<dbReference type="RefSeq" id="WP_272652592.1">
    <property type="nucleotide sequence ID" value="NZ_JAZDDG010000009.1"/>
</dbReference>
<dbReference type="EMBL" id="JAZDDG010000009">
    <property type="protein sequence ID" value="MEE1977908.1"/>
    <property type="molecule type" value="Genomic_DNA"/>
</dbReference>
<dbReference type="PANTHER" id="PTHR41729:SF1">
    <property type="entry name" value="GLUTAMYL-TRNA SYNTHETASE"/>
    <property type="match status" value="1"/>
</dbReference>
<organism evidence="1 2">
    <name type="scientific">Maribacter cobaltidurans</name>
    <dbReference type="NCBI Taxonomy" id="1178778"/>
    <lineage>
        <taxon>Bacteria</taxon>
        <taxon>Pseudomonadati</taxon>
        <taxon>Bacteroidota</taxon>
        <taxon>Flavobacteriia</taxon>
        <taxon>Flavobacteriales</taxon>
        <taxon>Flavobacteriaceae</taxon>
        <taxon>Maribacter</taxon>
    </lineage>
</organism>
<dbReference type="InterPro" id="IPR025255">
    <property type="entry name" value="DUF4202"/>
</dbReference>
<name>A0ABU7IYJ5_9FLAO</name>
<dbReference type="Pfam" id="PF13875">
    <property type="entry name" value="DUF4202"/>
    <property type="match status" value="1"/>
</dbReference>
<dbReference type="Proteomes" id="UP001356308">
    <property type="component" value="Unassembled WGS sequence"/>
</dbReference>
<protein>
    <submittedName>
        <fullName evidence="1">DUF4202 domain-containing protein</fullName>
    </submittedName>
</protein>
<comment type="caution">
    <text evidence="1">The sequence shown here is derived from an EMBL/GenBank/DDBJ whole genome shotgun (WGS) entry which is preliminary data.</text>
</comment>
<reference evidence="1 2" key="1">
    <citation type="submission" date="2024-01" db="EMBL/GenBank/DDBJ databases">
        <title>Maribacter spp. originated from different algae showed divergent polysaccharides utilization ability.</title>
        <authorList>
            <person name="Wang H."/>
            <person name="Wu Y."/>
        </authorList>
    </citation>
    <scope>NUCLEOTIDE SEQUENCE [LARGE SCALE GENOMIC DNA]</scope>
    <source>
        <strain evidence="1 2">PR1</strain>
    </source>
</reference>
<gene>
    <name evidence="1" type="ORF">V1I91_17650</name>
</gene>
<evidence type="ECO:0000313" key="2">
    <source>
        <dbReference type="Proteomes" id="UP001356308"/>
    </source>
</evidence>
<sequence length="197" mass="23045">MATADKLRQAYERFDAANQEDPNTEVFQGKAYPKEVLYAQRMTAQLNSFAPNASEVLQLTVRSQHICRWEIARDSYDMNREGYLRWRQDLKKFHAKKAREILKEVGYHEETIAKVAFLLEKKQLKKNEDTQTLEDVICLVFLEYYFEAFSKEHPENKVIDILQKTWRKMSEKGHQAALKLKLSESALILVSKAISTL</sequence>
<keyword evidence="2" id="KW-1185">Reference proteome</keyword>
<proteinExistence type="predicted"/>
<accession>A0ABU7IYJ5</accession>
<dbReference type="PANTHER" id="PTHR41729">
    <property type="entry name" value="GLUTAMYL-TRNA SYNTHETASE"/>
    <property type="match status" value="1"/>
</dbReference>